<dbReference type="GO" id="GO:0008270">
    <property type="term" value="F:zinc ion binding"/>
    <property type="evidence" value="ECO:0007669"/>
    <property type="project" value="UniProtKB-KW"/>
</dbReference>
<evidence type="ECO:0000256" key="1">
    <source>
        <dbReference type="ARBA" id="ARBA00022737"/>
    </source>
</evidence>
<keyword evidence="1" id="KW-0677">Repeat</keyword>
<gene>
    <name evidence="4" type="ORF">GPM918_LOCUS34515</name>
    <name evidence="3" type="ORF">OVA965_LOCUS3132</name>
    <name evidence="6" type="ORF">SRO942_LOCUS35215</name>
    <name evidence="5" type="ORF">TMI583_LOCUS3131</name>
</gene>
<dbReference type="InterPro" id="IPR001258">
    <property type="entry name" value="NHL_repeat"/>
</dbReference>
<dbReference type="AlphaFoldDB" id="A0A815P753"/>
<accession>A0A815P753</accession>
<evidence type="ECO:0000313" key="5">
    <source>
        <dbReference type="EMBL" id="CAF3552833.1"/>
    </source>
</evidence>
<dbReference type="Proteomes" id="UP000682733">
    <property type="component" value="Unassembled WGS sequence"/>
</dbReference>
<dbReference type="Proteomes" id="UP000663829">
    <property type="component" value="Unassembled WGS sequence"/>
</dbReference>
<dbReference type="PANTHER" id="PTHR24104:SF25">
    <property type="entry name" value="PROTEIN LIN-41"/>
    <property type="match status" value="1"/>
</dbReference>
<dbReference type="InterPro" id="IPR011042">
    <property type="entry name" value="6-blade_b-propeller_TolB-like"/>
</dbReference>
<evidence type="ECO:0000256" key="2">
    <source>
        <dbReference type="PROSITE-ProRule" id="PRU00504"/>
    </source>
</evidence>
<dbReference type="Gene3D" id="2.120.10.30">
    <property type="entry name" value="TolB, C-terminal domain"/>
    <property type="match status" value="1"/>
</dbReference>
<dbReference type="OrthoDB" id="342730at2759"/>
<evidence type="ECO:0008006" key="8">
    <source>
        <dbReference type="Google" id="ProtNLM"/>
    </source>
</evidence>
<name>A0A815P753_9BILA</name>
<proteinExistence type="predicted"/>
<comment type="caution">
    <text evidence="4">The sequence shown here is derived from an EMBL/GenBank/DDBJ whole genome shotgun (WGS) entry which is preliminary data.</text>
</comment>
<keyword evidence="7" id="KW-1185">Reference proteome</keyword>
<dbReference type="PANTHER" id="PTHR24104">
    <property type="entry name" value="E3 UBIQUITIN-PROTEIN LIGASE NHLRC1-RELATED"/>
    <property type="match status" value="1"/>
</dbReference>
<sequence>MQLQLPTDVYVDSDGNIFVADSGNKRLQMWAPNATQGKTIVTMGDSGPNTVSGNSKYQDEIYVFGSRLMKYSTNSSTSSGSYLGFLAEPANGMVVDQCDTVYVTAGYVSGGYVSGGGRLSKFTSNNVTEQILLSGLATPSDVILDQCGHLFVAEAGKHRIVRYSTRSGGPMEVVINKRGLDGSDSEHLNKPISLSFDSKWNLYVSDTENHRIQKFDFLNGYMWC</sequence>
<protein>
    <recommendedName>
        <fullName evidence="8">NHL repeat-containing protein</fullName>
    </recommendedName>
</protein>
<dbReference type="Proteomes" id="UP000677228">
    <property type="component" value="Unassembled WGS sequence"/>
</dbReference>
<dbReference type="CDD" id="cd05819">
    <property type="entry name" value="NHL"/>
    <property type="match status" value="1"/>
</dbReference>
<dbReference type="EMBL" id="CAJNOQ010019192">
    <property type="protein sequence ID" value="CAF1445047.1"/>
    <property type="molecule type" value="Genomic_DNA"/>
</dbReference>
<evidence type="ECO:0000313" key="3">
    <source>
        <dbReference type="EMBL" id="CAF0771963.1"/>
    </source>
</evidence>
<feature type="repeat" description="NHL" evidence="2">
    <location>
        <begin position="182"/>
        <end position="218"/>
    </location>
</feature>
<reference evidence="4" key="1">
    <citation type="submission" date="2021-02" db="EMBL/GenBank/DDBJ databases">
        <authorList>
            <person name="Nowell W R."/>
        </authorList>
    </citation>
    <scope>NUCLEOTIDE SEQUENCE</scope>
</reference>
<dbReference type="InterPro" id="IPR050952">
    <property type="entry name" value="TRIM-NHL_E3_ligases"/>
</dbReference>
<dbReference type="EMBL" id="CAJOBC010084636">
    <property type="protein sequence ID" value="CAF4319994.1"/>
    <property type="molecule type" value="Genomic_DNA"/>
</dbReference>
<dbReference type="Pfam" id="PF01436">
    <property type="entry name" value="NHL"/>
    <property type="match status" value="2"/>
</dbReference>
<dbReference type="SUPFAM" id="SSF63829">
    <property type="entry name" value="Calcium-dependent phosphotriesterase"/>
    <property type="match status" value="1"/>
</dbReference>
<organism evidence="4 7">
    <name type="scientific">Didymodactylos carnosus</name>
    <dbReference type="NCBI Taxonomy" id="1234261"/>
    <lineage>
        <taxon>Eukaryota</taxon>
        <taxon>Metazoa</taxon>
        <taxon>Spiralia</taxon>
        <taxon>Gnathifera</taxon>
        <taxon>Rotifera</taxon>
        <taxon>Eurotatoria</taxon>
        <taxon>Bdelloidea</taxon>
        <taxon>Philodinida</taxon>
        <taxon>Philodinidae</taxon>
        <taxon>Didymodactylos</taxon>
    </lineage>
</organism>
<dbReference type="Proteomes" id="UP000681722">
    <property type="component" value="Unassembled WGS sequence"/>
</dbReference>
<evidence type="ECO:0000313" key="6">
    <source>
        <dbReference type="EMBL" id="CAF4319994.1"/>
    </source>
</evidence>
<evidence type="ECO:0000313" key="4">
    <source>
        <dbReference type="EMBL" id="CAF1445047.1"/>
    </source>
</evidence>
<feature type="repeat" description="NHL" evidence="2">
    <location>
        <begin position="1"/>
        <end position="33"/>
    </location>
</feature>
<dbReference type="PROSITE" id="PS51125">
    <property type="entry name" value="NHL"/>
    <property type="match status" value="2"/>
</dbReference>
<dbReference type="EMBL" id="CAJOBA010000734">
    <property type="protein sequence ID" value="CAF3552833.1"/>
    <property type="molecule type" value="Genomic_DNA"/>
</dbReference>
<evidence type="ECO:0000313" key="7">
    <source>
        <dbReference type="Proteomes" id="UP000663829"/>
    </source>
</evidence>
<dbReference type="EMBL" id="CAJNOK010000734">
    <property type="protein sequence ID" value="CAF0771963.1"/>
    <property type="molecule type" value="Genomic_DNA"/>
</dbReference>